<organism evidence="4 5">
    <name type="scientific">Stentor coeruleus</name>
    <dbReference type="NCBI Taxonomy" id="5963"/>
    <lineage>
        <taxon>Eukaryota</taxon>
        <taxon>Sar</taxon>
        <taxon>Alveolata</taxon>
        <taxon>Ciliophora</taxon>
        <taxon>Postciliodesmatophora</taxon>
        <taxon>Heterotrichea</taxon>
        <taxon>Heterotrichida</taxon>
        <taxon>Stentoridae</taxon>
        <taxon>Stentor</taxon>
    </lineage>
</organism>
<evidence type="ECO:0000313" key="5">
    <source>
        <dbReference type="Proteomes" id="UP000187209"/>
    </source>
</evidence>
<proteinExistence type="predicted"/>
<dbReference type="GO" id="GO:0005524">
    <property type="term" value="F:ATP binding"/>
    <property type="evidence" value="ECO:0007669"/>
    <property type="project" value="InterPro"/>
</dbReference>
<dbReference type="PANTHER" id="PTHR11909">
    <property type="entry name" value="CASEIN KINASE-RELATED"/>
    <property type="match status" value="1"/>
</dbReference>
<dbReference type="EC" id="2.7.11.1" evidence="1"/>
<dbReference type="InterPro" id="IPR011009">
    <property type="entry name" value="Kinase-like_dom_sf"/>
</dbReference>
<sequence>MEIHISGKYSLGRKIGSGSFGEIFMGKDLTNDMEVSIKLEHSQAKHAQLLHESRIYQILQGGPGIPEFYWFGNEGAFNILITELLGPSLEDLFNFCQRKFSVKTVLMIADQMISRLEYIHAKNLIHRDVKPENFLMGLGRKHTILYTIDYGLAKKYKDPKTNVHIPYLEGKSLTGTARYASVNTHLGIEQSRRDDLEGAAYVLFYFLRGNLPWQGFTMQNKKEKYDMIKDLKIATLPEHLSQGFPDEFGKLLSYTRGLRFDERPDYAYLKKLFRDRMIQESYRNDFIYDWIILASRQDED</sequence>
<dbReference type="Pfam" id="PF00069">
    <property type="entry name" value="Pkinase"/>
    <property type="match status" value="1"/>
</dbReference>
<evidence type="ECO:0000256" key="1">
    <source>
        <dbReference type="ARBA" id="ARBA00012513"/>
    </source>
</evidence>
<dbReference type="Gene3D" id="1.10.510.10">
    <property type="entry name" value="Transferase(Phosphotransferase) domain 1"/>
    <property type="match status" value="1"/>
</dbReference>
<dbReference type="Proteomes" id="UP000187209">
    <property type="component" value="Unassembled WGS sequence"/>
</dbReference>
<dbReference type="InterPro" id="IPR000719">
    <property type="entry name" value="Prot_kinase_dom"/>
</dbReference>
<dbReference type="InterPro" id="IPR008271">
    <property type="entry name" value="Ser/Thr_kinase_AS"/>
</dbReference>
<dbReference type="SMART" id="SM00220">
    <property type="entry name" value="S_TKc"/>
    <property type="match status" value="1"/>
</dbReference>
<evidence type="ECO:0000313" key="4">
    <source>
        <dbReference type="EMBL" id="OMJ82580.1"/>
    </source>
</evidence>
<evidence type="ECO:0000256" key="2">
    <source>
        <dbReference type="ARBA" id="ARBA00023860"/>
    </source>
</evidence>
<reference evidence="4 5" key="1">
    <citation type="submission" date="2016-11" db="EMBL/GenBank/DDBJ databases">
        <title>The macronuclear genome of Stentor coeruleus: a giant cell with tiny introns.</title>
        <authorList>
            <person name="Slabodnick M."/>
            <person name="Ruby J.G."/>
            <person name="Reiff S.B."/>
            <person name="Swart E.C."/>
            <person name="Gosai S."/>
            <person name="Prabakaran S."/>
            <person name="Witkowska E."/>
            <person name="Larue G.E."/>
            <person name="Fisher S."/>
            <person name="Freeman R.M."/>
            <person name="Gunawardena J."/>
            <person name="Chu W."/>
            <person name="Stover N.A."/>
            <person name="Gregory B.D."/>
            <person name="Nowacki M."/>
            <person name="Derisi J."/>
            <person name="Roy S.W."/>
            <person name="Marshall W.F."/>
            <person name="Sood P."/>
        </authorList>
    </citation>
    <scope>NUCLEOTIDE SEQUENCE [LARGE SCALE GENOMIC DNA]</scope>
    <source>
        <strain evidence="4">WM001</strain>
    </source>
</reference>
<feature type="domain" description="Protein kinase" evidence="3">
    <location>
        <begin position="9"/>
        <end position="287"/>
    </location>
</feature>
<dbReference type="PROSITE" id="PS00108">
    <property type="entry name" value="PROTEIN_KINASE_ST"/>
    <property type="match status" value="1"/>
</dbReference>
<name>A0A1R2C0R2_9CILI</name>
<dbReference type="InterPro" id="IPR050235">
    <property type="entry name" value="CK1_Ser-Thr_kinase"/>
</dbReference>
<dbReference type="GO" id="GO:0004674">
    <property type="term" value="F:protein serine/threonine kinase activity"/>
    <property type="evidence" value="ECO:0007669"/>
    <property type="project" value="UniProtKB-EC"/>
</dbReference>
<dbReference type="SUPFAM" id="SSF56112">
    <property type="entry name" value="Protein kinase-like (PK-like)"/>
    <property type="match status" value="1"/>
</dbReference>
<keyword evidence="5" id="KW-1185">Reference proteome</keyword>
<dbReference type="FunFam" id="1.10.510.10:FF:000596">
    <property type="entry name" value="CK1 family protein kinase"/>
    <property type="match status" value="1"/>
</dbReference>
<gene>
    <name evidence="4" type="ORF">SteCoe_16690</name>
</gene>
<dbReference type="CDD" id="cd14016">
    <property type="entry name" value="STKc_CK1"/>
    <property type="match status" value="1"/>
</dbReference>
<dbReference type="OrthoDB" id="406563at2759"/>
<dbReference type="PROSITE" id="PS50011">
    <property type="entry name" value="PROTEIN_KINASE_DOM"/>
    <property type="match status" value="1"/>
</dbReference>
<dbReference type="EMBL" id="MPUH01000335">
    <property type="protein sequence ID" value="OMJ82580.1"/>
    <property type="molecule type" value="Genomic_DNA"/>
</dbReference>
<evidence type="ECO:0000259" key="3">
    <source>
        <dbReference type="PROSITE" id="PS50011"/>
    </source>
</evidence>
<protein>
    <recommendedName>
        <fullName evidence="2">Casein kinase I</fullName>
        <ecNumber evidence="1">2.7.11.1</ecNumber>
    </recommendedName>
</protein>
<comment type="caution">
    <text evidence="4">The sequence shown here is derived from an EMBL/GenBank/DDBJ whole genome shotgun (WGS) entry which is preliminary data.</text>
</comment>
<accession>A0A1R2C0R2</accession>
<dbReference type="AlphaFoldDB" id="A0A1R2C0R2"/>